<evidence type="ECO:0000256" key="1">
    <source>
        <dbReference type="SAM" id="MobiDB-lite"/>
    </source>
</evidence>
<organism evidence="2 3">
    <name type="scientific">Favolaschia claudopus</name>
    <dbReference type="NCBI Taxonomy" id="2862362"/>
    <lineage>
        <taxon>Eukaryota</taxon>
        <taxon>Fungi</taxon>
        <taxon>Dikarya</taxon>
        <taxon>Basidiomycota</taxon>
        <taxon>Agaricomycotina</taxon>
        <taxon>Agaricomycetes</taxon>
        <taxon>Agaricomycetidae</taxon>
        <taxon>Agaricales</taxon>
        <taxon>Marasmiineae</taxon>
        <taxon>Mycenaceae</taxon>
        <taxon>Favolaschia</taxon>
    </lineage>
</organism>
<comment type="caution">
    <text evidence="2">The sequence shown here is derived from an EMBL/GenBank/DDBJ whole genome shotgun (WGS) entry which is preliminary data.</text>
</comment>
<dbReference type="EMBL" id="JAWWNJ010000006">
    <property type="protein sequence ID" value="KAK7053678.1"/>
    <property type="molecule type" value="Genomic_DNA"/>
</dbReference>
<dbReference type="AlphaFoldDB" id="A0AAW0DP99"/>
<feature type="compositionally biased region" description="Basic and acidic residues" evidence="1">
    <location>
        <begin position="33"/>
        <end position="48"/>
    </location>
</feature>
<feature type="compositionally biased region" description="Basic and acidic residues" evidence="1">
    <location>
        <begin position="233"/>
        <end position="244"/>
    </location>
</feature>
<feature type="compositionally biased region" description="Basic and acidic residues" evidence="1">
    <location>
        <begin position="265"/>
        <end position="278"/>
    </location>
</feature>
<feature type="region of interest" description="Disordered" evidence="1">
    <location>
        <begin position="233"/>
        <end position="307"/>
    </location>
</feature>
<dbReference type="Proteomes" id="UP001362999">
    <property type="component" value="Unassembled WGS sequence"/>
</dbReference>
<evidence type="ECO:0000313" key="3">
    <source>
        <dbReference type="Proteomes" id="UP001362999"/>
    </source>
</evidence>
<reference evidence="2 3" key="1">
    <citation type="journal article" date="2024" name="J Genomics">
        <title>Draft genome sequencing and assembly of Favolaschia claudopus CIRM-BRFM 2984 isolated from oak limbs.</title>
        <authorList>
            <person name="Navarro D."/>
            <person name="Drula E."/>
            <person name="Chaduli D."/>
            <person name="Cazenave R."/>
            <person name="Ahrendt S."/>
            <person name="Wang J."/>
            <person name="Lipzen A."/>
            <person name="Daum C."/>
            <person name="Barry K."/>
            <person name="Grigoriev I.V."/>
            <person name="Favel A."/>
            <person name="Rosso M.N."/>
            <person name="Martin F."/>
        </authorList>
    </citation>
    <scope>NUCLEOTIDE SEQUENCE [LARGE SCALE GENOMIC DNA]</scope>
    <source>
        <strain evidence="2 3">CIRM-BRFM 2984</strain>
    </source>
</reference>
<sequence length="307" mass="34610">MLQEEDENEDWDPCCVDLRMGRYSATFRFATTLKERRNRRDEDERKETPLSGTLSTVVRSYSGRRPCDRQTALPRPPSPPSLGPAAHDAPARIPRVSHHTHPSSQRMRVVSVARSCRRLATLRVLAALEVFAAGVSDYDSCGGQNRYWYRPPLSLQHLPQSLESRLPPPPSPDYGSPATSLPHPYRICIIYSCHRASPQPGRGKMEGMGSIRRELSLTCRGAVPQLDEQVRDVDGPGKEREDNMHAPQNRQTLGRCGRGLQRGTPLERDTSRRDDGGGRGRTPGAMWMLQEEEEEKNWDPYCVVRST</sequence>
<name>A0AAW0DP99_9AGAR</name>
<protein>
    <submittedName>
        <fullName evidence="2">Uncharacterized protein</fullName>
    </submittedName>
</protein>
<proteinExistence type="predicted"/>
<feature type="region of interest" description="Disordered" evidence="1">
    <location>
        <begin position="32"/>
        <end position="89"/>
    </location>
</feature>
<feature type="region of interest" description="Disordered" evidence="1">
    <location>
        <begin position="160"/>
        <end position="179"/>
    </location>
</feature>
<accession>A0AAW0DP99</accession>
<evidence type="ECO:0000313" key="2">
    <source>
        <dbReference type="EMBL" id="KAK7053678.1"/>
    </source>
</evidence>
<gene>
    <name evidence="2" type="ORF">R3P38DRAFT_3171012</name>
</gene>
<feature type="compositionally biased region" description="Polar residues" evidence="1">
    <location>
        <begin position="50"/>
        <end position="59"/>
    </location>
</feature>
<keyword evidence="3" id="KW-1185">Reference proteome</keyword>